<dbReference type="PANTHER" id="PTHR42648:SF28">
    <property type="entry name" value="TRANSPOSON-ENCODED PROTEIN WITH RIBONUCLEASE H-LIKE AND RETROVIRUS ZINC FINGER-LIKE DOMAINS"/>
    <property type="match status" value="1"/>
</dbReference>
<dbReference type="GO" id="GO:0015074">
    <property type="term" value="P:DNA integration"/>
    <property type="evidence" value="ECO:0007669"/>
    <property type="project" value="InterPro"/>
</dbReference>
<name>A0AAV1VG94_9STRA</name>
<proteinExistence type="predicted"/>
<dbReference type="InterPro" id="IPR013103">
    <property type="entry name" value="RVT_2"/>
</dbReference>
<gene>
    <name evidence="7" type="ORF">PM001_LOCUS29593</name>
</gene>
<dbReference type="Proteomes" id="UP001162060">
    <property type="component" value="Unassembled WGS sequence"/>
</dbReference>
<evidence type="ECO:0000256" key="1">
    <source>
        <dbReference type="ARBA" id="ARBA00022670"/>
    </source>
</evidence>
<dbReference type="InterPro" id="IPR039537">
    <property type="entry name" value="Retrotran_Ty1/copia-like"/>
</dbReference>
<evidence type="ECO:0000256" key="4">
    <source>
        <dbReference type="ARBA" id="ARBA00022801"/>
    </source>
</evidence>
<dbReference type="GO" id="GO:0003676">
    <property type="term" value="F:nucleic acid binding"/>
    <property type="evidence" value="ECO:0007669"/>
    <property type="project" value="InterPro"/>
</dbReference>
<feature type="compositionally biased region" description="Basic residues" evidence="5">
    <location>
        <begin position="867"/>
        <end position="880"/>
    </location>
</feature>
<evidence type="ECO:0000256" key="5">
    <source>
        <dbReference type="SAM" id="MobiDB-lite"/>
    </source>
</evidence>
<keyword evidence="1" id="KW-0645">Protease</keyword>
<evidence type="ECO:0000313" key="8">
    <source>
        <dbReference type="Proteomes" id="UP001162060"/>
    </source>
</evidence>
<dbReference type="Gene3D" id="3.30.420.10">
    <property type="entry name" value="Ribonuclease H-like superfamily/Ribonuclease H"/>
    <property type="match status" value="1"/>
</dbReference>
<evidence type="ECO:0000256" key="3">
    <source>
        <dbReference type="ARBA" id="ARBA00022750"/>
    </source>
</evidence>
<feature type="region of interest" description="Disordered" evidence="5">
    <location>
        <begin position="867"/>
        <end position="909"/>
    </location>
</feature>
<reference evidence="7" key="1">
    <citation type="submission" date="2024-01" db="EMBL/GenBank/DDBJ databases">
        <authorList>
            <person name="Webb A."/>
        </authorList>
    </citation>
    <scope>NUCLEOTIDE SEQUENCE</scope>
    <source>
        <strain evidence="7">Pm1</strain>
    </source>
</reference>
<evidence type="ECO:0000256" key="2">
    <source>
        <dbReference type="ARBA" id="ARBA00022723"/>
    </source>
</evidence>
<dbReference type="InterPro" id="IPR001584">
    <property type="entry name" value="Integrase_cat-core"/>
</dbReference>
<dbReference type="InterPro" id="IPR012337">
    <property type="entry name" value="RNaseH-like_sf"/>
</dbReference>
<dbReference type="Pfam" id="PF22936">
    <property type="entry name" value="Pol_BBD"/>
    <property type="match status" value="1"/>
</dbReference>
<dbReference type="InterPro" id="IPR057670">
    <property type="entry name" value="SH3_retrovirus"/>
</dbReference>
<protein>
    <recommendedName>
        <fullName evidence="6">Integrase catalytic domain-containing protein</fullName>
    </recommendedName>
</protein>
<accession>A0AAV1VG94</accession>
<dbReference type="GO" id="GO:0006508">
    <property type="term" value="P:proteolysis"/>
    <property type="evidence" value="ECO:0007669"/>
    <property type="project" value="UniProtKB-KW"/>
</dbReference>
<dbReference type="GO" id="GO:0004190">
    <property type="term" value="F:aspartic-type endopeptidase activity"/>
    <property type="evidence" value="ECO:0007669"/>
    <property type="project" value="UniProtKB-KW"/>
</dbReference>
<dbReference type="SUPFAM" id="SSF53098">
    <property type="entry name" value="Ribonuclease H-like"/>
    <property type="match status" value="1"/>
</dbReference>
<dbReference type="InterPro" id="IPR036397">
    <property type="entry name" value="RNaseH_sf"/>
</dbReference>
<dbReference type="PANTHER" id="PTHR42648">
    <property type="entry name" value="TRANSPOSASE, PUTATIVE-RELATED"/>
    <property type="match status" value="1"/>
</dbReference>
<sequence>MSPNDSSYDAAQAPPITGRERTVTPPAEVVDPPTHERGTNVNERILKMLMGLEGRMERIKVSQMQMDENERLRGAIESGLFSSLLGRNMGNAGPMHLDALGNSPPRRQAVYQAHEQPRQHSRVSPAQGAHVEPLGSQYAAPDLRQGYPPQQMPQQAQQVPCPTACRTHVNESWRSGSLTHACGFAWSEEVKADLLGHYLSGTAERYYNKQLELWWTQLPTLDHVMERVHQTFKTTITASQSIQLFTARKDPKRSWPEHYLYLVAVSDACGGADQQVLDNIVHYASTELSTVLMAKYDNSRVDFLRQAEELAHFAQSVELESRKAGHIKANCRSKGRSSYDGRRGKHGADLVLAINDRGIKKKNPHFSYAGKDAKDEHEEWILDSGSSRHLVKDESLLLDAQDCNYQCSMADGETLFLSRVGSVRLCVMAGGKERTVKLTEAYLATELERDIVSYGKLELKGFGLVYDGATRSLANRSNGEVAFDLTMENNVLYVKTVETSHLRSMPSDVLMAILAEEGATESSLGVQSGTLMHFHQRLGHLSFDTVERMAKDPASGIKLTDRRRLTCLSCAEGKQTKNSQSQKDTGVNAPIDRIGGVICSDLKGPMTPKNRHGNRYLVNFIDHKSNYCRVFLAPTKDQAAKKFEHFLVFFKKRFNCRIHVLRTDGGGEYQNVDLFCKRTGVARQVAESRNQSSNGKAERMHRTVLNMDRSMIFASRLPLTFWGDAVEYAAYILNRSPTSANLRRASPIQVLTKVVPDLRNIVVFGSSCTVYRDPRKNSLAQRAQVGIIVGRSDETKGYRVFLQKDNIVVVTQHVKNIATLSDEQNEQLQRALEYEDQAGTAVSRSAESSALSMASLAISSKLKKKGKLTVRSGRSKKKSWTRSSHGTRGASKRAQEFAGQEEPASNTSIVNHVYERDPKNYGEAMRSSKSEDWKKAMCEELEALENNDVWHLIKRPSSSNALHTKWVYKTKMTADGDVERLKARLVACGNEQVFGADYVLTFAAVMDMSTVKIILALAVTWGVVAKHGDIPNAYVKADKEADLEILLQVPRGMDVSSDTIKSLGASSVSELALQLRKSLYGLKQAGRLWSQLLHARLIDVGFQQCVSDMCLYRKKDGRDLVIVGVYVDDLLATGTDAAAVDRFFASLGSLSIKDLGAVKKFLGMRVEVDNDGGYIIDHEVAINDILKDHGLEDANSTQTPIGADCYEIPTTDSALLVNAEEGAPSIRSFQSLVGSLLWVSRCTRPDMAFAVHKVTRPTNQPRVHDYKLAKRIARYLKGTCSFKLRMTPASSARETVNLESYSDADFAADKLDRKSLTGGVIFLNGMAVSWTAKKQGGVSLSTMEAEFVAASEQTRELLGIREMLREIGMPPGLPMTLYIDNQAAIKQLDGEASSLKAKHIDVRLKFVRDYSRREIIQAQYVRSEAQVADLMTKALDAAKLASLCELMSLG</sequence>
<evidence type="ECO:0000313" key="7">
    <source>
        <dbReference type="EMBL" id="CAK7944443.1"/>
    </source>
</evidence>
<dbReference type="Pfam" id="PF07727">
    <property type="entry name" value="RVT_2"/>
    <property type="match status" value="1"/>
</dbReference>
<keyword evidence="4" id="KW-0378">Hydrolase</keyword>
<feature type="domain" description="Integrase catalytic" evidence="6">
    <location>
        <begin position="586"/>
        <end position="755"/>
    </location>
</feature>
<dbReference type="CDD" id="cd09272">
    <property type="entry name" value="RNase_HI_RT_Ty1"/>
    <property type="match status" value="1"/>
</dbReference>
<keyword evidence="2" id="KW-0479">Metal-binding</keyword>
<organism evidence="7 8">
    <name type="scientific">Peronospora matthiolae</name>
    <dbReference type="NCBI Taxonomy" id="2874970"/>
    <lineage>
        <taxon>Eukaryota</taxon>
        <taxon>Sar</taxon>
        <taxon>Stramenopiles</taxon>
        <taxon>Oomycota</taxon>
        <taxon>Peronosporomycetes</taxon>
        <taxon>Peronosporales</taxon>
        <taxon>Peronosporaceae</taxon>
        <taxon>Peronospora</taxon>
    </lineage>
</organism>
<dbReference type="Pfam" id="PF25597">
    <property type="entry name" value="SH3_retrovirus"/>
    <property type="match status" value="1"/>
</dbReference>
<dbReference type="SUPFAM" id="SSF56672">
    <property type="entry name" value="DNA/RNA polymerases"/>
    <property type="match status" value="1"/>
</dbReference>
<dbReference type="PROSITE" id="PS50994">
    <property type="entry name" value="INTEGRASE"/>
    <property type="match status" value="1"/>
</dbReference>
<dbReference type="EMBL" id="CAKLBY020000308">
    <property type="protein sequence ID" value="CAK7944443.1"/>
    <property type="molecule type" value="Genomic_DNA"/>
</dbReference>
<evidence type="ECO:0000259" key="6">
    <source>
        <dbReference type="PROSITE" id="PS50994"/>
    </source>
</evidence>
<comment type="caution">
    <text evidence="7">The sequence shown here is derived from an EMBL/GenBank/DDBJ whole genome shotgun (WGS) entry which is preliminary data.</text>
</comment>
<feature type="region of interest" description="Disordered" evidence="5">
    <location>
        <begin position="1"/>
        <end position="42"/>
    </location>
</feature>
<keyword evidence="3" id="KW-0064">Aspartyl protease</keyword>
<dbReference type="GO" id="GO:0046872">
    <property type="term" value="F:metal ion binding"/>
    <property type="evidence" value="ECO:0007669"/>
    <property type="project" value="UniProtKB-KW"/>
</dbReference>
<dbReference type="InterPro" id="IPR043502">
    <property type="entry name" value="DNA/RNA_pol_sf"/>
</dbReference>
<dbReference type="InterPro" id="IPR054722">
    <property type="entry name" value="PolX-like_BBD"/>
</dbReference>